<proteinExistence type="predicted"/>
<accession>A0A8J2M5C4</accession>
<keyword evidence="4" id="KW-1185">Reference proteome</keyword>
<dbReference type="Gene3D" id="1.25.40.20">
    <property type="entry name" value="Ankyrin repeat-containing domain"/>
    <property type="match status" value="1"/>
</dbReference>
<dbReference type="SUPFAM" id="SSF48403">
    <property type="entry name" value="Ankyrin repeat"/>
    <property type="match status" value="1"/>
</dbReference>
<dbReference type="SMART" id="SM00248">
    <property type="entry name" value="ANK"/>
    <property type="match status" value="2"/>
</dbReference>
<dbReference type="PANTHER" id="PTHR24192">
    <property type="entry name" value="ANKYRIN REPEAT DOMAIN 40"/>
    <property type="match status" value="1"/>
</dbReference>
<evidence type="ECO:0000313" key="3">
    <source>
        <dbReference type="EMBL" id="CAG9535643.1"/>
    </source>
</evidence>
<keyword evidence="2" id="KW-0812">Transmembrane</keyword>
<dbReference type="AlphaFoldDB" id="A0A8J2M5C4"/>
<dbReference type="InterPro" id="IPR036770">
    <property type="entry name" value="Ankyrin_rpt-contain_sf"/>
</dbReference>
<keyword evidence="1" id="KW-0040">ANK repeat</keyword>
<reference evidence="3" key="1">
    <citation type="submission" date="2021-09" db="EMBL/GenBank/DDBJ databases">
        <authorList>
            <consortium name="Pathogen Informatics"/>
        </authorList>
    </citation>
    <scope>NUCLEOTIDE SEQUENCE</scope>
</reference>
<name>A0A8J2M5C4_9BILA</name>
<dbReference type="OrthoDB" id="194358at2759"/>
<dbReference type="PANTHER" id="PTHR24192:SF3">
    <property type="entry name" value="ANKYRIN REPEAT DOMAIN 40"/>
    <property type="match status" value="1"/>
</dbReference>
<keyword evidence="2" id="KW-0472">Membrane</keyword>
<protein>
    <recommendedName>
        <fullName evidence="5">ANK_REP_REGION domain-containing protein</fullName>
    </recommendedName>
</protein>
<feature type="transmembrane region" description="Helical" evidence="2">
    <location>
        <begin position="411"/>
        <end position="431"/>
    </location>
</feature>
<sequence>MDEDENIRIQMDFLEVCSFGDLEQAKAMLKNGKIDRSFQHYGNGWTALHWATRRNHQEIIELLLQTGFDPKSRAKDGKTPLDLVTSKAAKEILMQFVNVEANQENAPVNYEVCCYEKLDSLHHTRFLLVRTSNANGKECFKRIAFPECGSIDVLKLTIERAMKKGKVLEVITLPDKVKIKTEEQIKDLADHQKVEIIFNSVVMNKETNCAQKLLPDEVKITSSKCDSTFEEKFANMINEHSNELTSYDRSTDNIISLNDTVNCSNVDDSFSIMKSSDSISKEQPKLSEVAVTSEYSLTAQSSSSITDIVIPCKILTKEMIKLEVVVSSQQNNDEIDSGKSVQMLKSETKENYKSAESDSEIGTEPIILPLLPQIDVNDRIFCCITESNYFAAIREEWDGVKSKDVPHKRKLQIALLIGCVVGFGGLTYMICKK</sequence>
<evidence type="ECO:0000313" key="4">
    <source>
        <dbReference type="Proteomes" id="UP000746747"/>
    </source>
</evidence>
<dbReference type="Pfam" id="PF12796">
    <property type="entry name" value="Ank_2"/>
    <property type="match status" value="1"/>
</dbReference>
<evidence type="ECO:0008006" key="5">
    <source>
        <dbReference type="Google" id="ProtNLM"/>
    </source>
</evidence>
<keyword evidence="2" id="KW-1133">Transmembrane helix</keyword>
<dbReference type="PROSITE" id="PS50088">
    <property type="entry name" value="ANK_REPEAT"/>
    <property type="match status" value="1"/>
</dbReference>
<dbReference type="PROSITE" id="PS50297">
    <property type="entry name" value="ANK_REP_REGION"/>
    <property type="match status" value="1"/>
</dbReference>
<feature type="repeat" description="ANK" evidence="1">
    <location>
        <begin position="43"/>
        <end position="75"/>
    </location>
</feature>
<dbReference type="InterPro" id="IPR002110">
    <property type="entry name" value="Ankyrin_rpt"/>
</dbReference>
<comment type="caution">
    <text evidence="3">The sequence shown here is derived from an EMBL/GenBank/DDBJ whole genome shotgun (WGS) entry which is preliminary data.</text>
</comment>
<dbReference type="InterPro" id="IPR039195">
    <property type="entry name" value="ANKRD40"/>
</dbReference>
<organism evidence="3 4">
    <name type="scientific">Cercopithifilaria johnstoni</name>
    <dbReference type="NCBI Taxonomy" id="2874296"/>
    <lineage>
        <taxon>Eukaryota</taxon>
        <taxon>Metazoa</taxon>
        <taxon>Ecdysozoa</taxon>
        <taxon>Nematoda</taxon>
        <taxon>Chromadorea</taxon>
        <taxon>Rhabditida</taxon>
        <taxon>Spirurina</taxon>
        <taxon>Spiruromorpha</taxon>
        <taxon>Filarioidea</taxon>
        <taxon>Onchocercidae</taxon>
        <taxon>Cercopithifilaria</taxon>
    </lineage>
</organism>
<evidence type="ECO:0000256" key="2">
    <source>
        <dbReference type="SAM" id="Phobius"/>
    </source>
</evidence>
<dbReference type="EMBL" id="CAKAEH010001392">
    <property type="protein sequence ID" value="CAG9535643.1"/>
    <property type="molecule type" value="Genomic_DNA"/>
</dbReference>
<evidence type="ECO:0000256" key="1">
    <source>
        <dbReference type="PROSITE-ProRule" id="PRU00023"/>
    </source>
</evidence>
<gene>
    <name evidence="3" type="ORF">CJOHNSTONI_LOCUS5641</name>
</gene>
<dbReference type="Proteomes" id="UP000746747">
    <property type="component" value="Unassembled WGS sequence"/>
</dbReference>